<dbReference type="InterPro" id="IPR028362">
    <property type="entry name" value="AlgI"/>
</dbReference>
<feature type="transmembrane region" description="Helical" evidence="8">
    <location>
        <begin position="301"/>
        <end position="318"/>
    </location>
</feature>
<dbReference type="GO" id="GO:0016746">
    <property type="term" value="F:acyltransferase activity"/>
    <property type="evidence" value="ECO:0007669"/>
    <property type="project" value="UniProtKB-KW"/>
</dbReference>
<comment type="caution">
    <text evidence="9">The sequence shown here is derived from an EMBL/GenBank/DDBJ whole genome shotgun (WGS) entry which is preliminary data.</text>
</comment>
<dbReference type="Pfam" id="PF03062">
    <property type="entry name" value="MBOAT"/>
    <property type="match status" value="1"/>
</dbReference>
<dbReference type="PIRSF" id="PIRSF016636">
    <property type="entry name" value="AlgI_DltB"/>
    <property type="match status" value="1"/>
</dbReference>
<feature type="transmembrane region" description="Helical" evidence="8">
    <location>
        <begin position="405"/>
        <end position="422"/>
    </location>
</feature>
<evidence type="ECO:0000256" key="8">
    <source>
        <dbReference type="SAM" id="Phobius"/>
    </source>
</evidence>
<reference evidence="9 10" key="1">
    <citation type="submission" date="2019-02" db="EMBL/GenBank/DDBJ databases">
        <title>Peptostreptococcaceae bacterium ZHW00191 nov., a new bacterium isolated from the human gut.</title>
        <authorList>
            <person name="Zhou H.-W."/>
            <person name="Chen X.-J."/>
        </authorList>
    </citation>
    <scope>NUCLEOTIDE SEQUENCE [LARGE SCALE GENOMIC DNA]</scope>
    <source>
        <strain evidence="9 10">ZHW00191</strain>
    </source>
</reference>
<dbReference type="PANTHER" id="PTHR13285:SF18">
    <property type="entry name" value="PROTEIN-CYSTEINE N-PALMITOYLTRANSFERASE RASP"/>
    <property type="match status" value="1"/>
</dbReference>
<feature type="transmembrane region" description="Helical" evidence="8">
    <location>
        <begin position="353"/>
        <end position="370"/>
    </location>
</feature>
<evidence type="ECO:0000256" key="1">
    <source>
        <dbReference type="ARBA" id="ARBA00004651"/>
    </source>
</evidence>
<dbReference type="InterPro" id="IPR004299">
    <property type="entry name" value="MBOAT_fam"/>
</dbReference>
<keyword evidence="7" id="KW-0012">Acyltransferase</keyword>
<keyword evidence="10" id="KW-1185">Reference proteome</keyword>
<feature type="transmembrane region" description="Helical" evidence="8">
    <location>
        <begin position="114"/>
        <end position="135"/>
    </location>
</feature>
<keyword evidence="6 7" id="KW-0472">Membrane</keyword>
<feature type="transmembrane region" description="Helical" evidence="8">
    <location>
        <begin position="47"/>
        <end position="65"/>
    </location>
</feature>
<evidence type="ECO:0000256" key="6">
    <source>
        <dbReference type="ARBA" id="ARBA00023136"/>
    </source>
</evidence>
<keyword evidence="7" id="KW-0808">Transferase</keyword>
<dbReference type="Proteomes" id="UP000317863">
    <property type="component" value="Unassembled WGS sequence"/>
</dbReference>
<keyword evidence="5 8" id="KW-1133">Transmembrane helix</keyword>
<dbReference type="AlphaFoldDB" id="A0A544QTE1"/>
<sequence>MVFSSLVFLFIFLPVTLAVYFISPQKLKNTVLLLASLIFYAWGEPKYIVIMLFSIFINYIFGWIVSSNNEKTRRIGVFVCVLANIIILGIFKYAGFVADNLSLIPGIDIKNPNISLPLGISFFTFQAMSYVIDVYRKEASLQKNIFNLALYISLFPQLVAGPIVRYQTIEEQINKRSVTIDGFSEGIRRFIIGAFKKVIIANSLGMAVDTIFSMNIQDISTVSRWIAVIGYSLQIFFDFSGYSDMAIGLGKMFGFEFLENFNYPYIAKSADEFWRRWHISLSTWFRDYVYIPLGGSRKGKIRTYINLMIVWLLTGFWHGASWTFMAWGIYFGILICMEKAFLKEKVFSKLPSAFSHVYLIVAVAIGWIFFRADNFEFSYQILKKVFFIGNVDFFDGTAYAFINDYWFVFLLGIFMSLPYSIIPGIKKIKLSAIFSEGCIQTYYEILILGMMFIVTVYKLVNSTYNPFLYFRF</sequence>
<protein>
    <submittedName>
        <fullName evidence="9">MBOAT family protein</fullName>
    </submittedName>
</protein>
<dbReference type="InterPro" id="IPR024194">
    <property type="entry name" value="Ac/AlaTfrase_AlgI/DltB"/>
</dbReference>
<dbReference type="GO" id="GO:0042121">
    <property type="term" value="P:alginic acid biosynthetic process"/>
    <property type="evidence" value="ECO:0007669"/>
    <property type="project" value="InterPro"/>
</dbReference>
<evidence type="ECO:0000256" key="3">
    <source>
        <dbReference type="ARBA" id="ARBA00022475"/>
    </source>
</evidence>
<dbReference type="RefSeq" id="WP_142536617.1">
    <property type="nucleotide sequence ID" value="NZ_SGJB01000019.1"/>
</dbReference>
<dbReference type="PIRSF" id="PIRSF500217">
    <property type="entry name" value="AlgI"/>
    <property type="match status" value="1"/>
</dbReference>
<dbReference type="EMBL" id="SGJB01000019">
    <property type="protein sequence ID" value="TQQ83950.1"/>
    <property type="molecule type" value="Genomic_DNA"/>
</dbReference>
<comment type="subcellular location">
    <subcellularLocation>
        <location evidence="1">Cell membrane</location>
        <topology evidence="1">Multi-pass membrane protein</topology>
    </subcellularLocation>
</comment>
<dbReference type="GO" id="GO:0005886">
    <property type="term" value="C:plasma membrane"/>
    <property type="evidence" value="ECO:0007669"/>
    <property type="project" value="UniProtKB-SubCell"/>
</dbReference>
<keyword evidence="4 8" id="KW-0812">Transmembrane</keyword>
<feature type="transmembrane region" description="Helical" evidence="8">
    <location>
        <begin position="77"/>
        <end position="94"/>
    </location>
</feature>
<keyword evidence="3 7" id="KW-1003">Cell membrane</keyword>
<accession>A0A544QTE1</accession>
<gene>
    <name evidence="9" type="ORF">EXD82_09175</name>
</gene>
<evidence type="ECO:0000256" key="4">
    <source>
        <dbReference type="ARBA" id="ARBA00022692"/>
    </source>
</evidence>
<name>A0A544QTE1_9FIRM</name>
<evidence type="ECO:0000256" key="5">
    <source>
        <dbReference type="ARBA" id="ARBA00022989"/>
    </source>
</evidence>
<feature type="transmembrane region" description="Helical" evidence="8">
    <location>
        <begin position="442"/>
        <end position="460"/>
    </location>
</feature>
<dbReference type="OrthoDB" id="9805788at2"/>
<comment type="similarity">
    <text evidence="2 7">Belongs to the membrane-bound acyltransferase family.</text>
</comment>
<evidence type="ECO:0000313" key="9">
    <source>
        <dbReference type="EMBL" id="TQQ83950.1"/>
    </source>
</evidence>
<dbReference type="PANTHER" id="PTHR13285">
    <property type="entry name" value="ACYLTRANSFERASE"/>
    <property type="match status" value="1"/>
</dbReference>
<evidence type="ECO:0000256" key="2">
    <source>
        <dbReference type="ARBA" id="ARBA00010323"/>
    </source>
</evidence>
<proteinExistence type="inferred from homology"/>
<organism evidence="9 10">
    <name type="scientific">Peptacetobacter hominis</name>
    <dbReference type="NCBI Taxonomy" id="2743610"/>
    <lineage>
        <taxon>Bacteria</taxon>
        <taxon>Bacillati</taxon>
        <taxon>Bacillota</taxon>
        <taxon>Clostridia</taxon>
        <taxon>Peptostreptococcales</taxon>
        <taxon>Peptostreptococcaceae</taxon>
        <taxon>Peptacetobacter</taxon>
    </lineage>
</organism>
<evidence type="ECO:0000256" key="7">
    <source>
        <dbReference type="PIRNR" id="PIRNR016636"/>
    </source>
</evidence>
<dbReference type="InterPro" id="IPR051085">
    <property type="entry name" value="MB_O-acyltransferase"/>
</dbReference>
<evidence type="ECO:0000313" key="10">
    <source>
        <dbReference type="Proteomes" id="UP000317863"/>
    </source>
</evidence>